<dbReference type="SUPFAM" id="SSF52058">
    <property type="entry name" value="L domain-like"/>
    <property type="match status" value="1"/>
</dbReference>
<name>A0A822ZQY4_NELNU</name>
<dbReference type="InterPro" id="IPR013210">
    <property type="entry name" value="LRR_N_plant-typ"/>
</dbReference>
<comment type="subcellular location">
    <subcellularLocation>
        <location evidence="1">Cell envelope</location>
    </subcellularLocation>
    <subcellularLocation>
        <location evidence="2">Membrane</location>
    </subcellularLocation>
</comment>
<evidence type="ECO:0000259" key="9">
    <source>
        <dbReference type="Pfam" id="PF08263"/>
    </source>
</evidence>
<evidence type="ECO:0000313" key="11">
    <source>
        <dbReference type="Proteomes" id="UP000607653"/>
    </source>
</evidence>
<reference evidence="10 11" key="1">
    <citation type="journal article" date="2020" name="Mol. Biol. Evol.">
        <title>Distinct Expression and Methylation Patterns for Genes with Different Fates following a Single Whole-Genome Duplication in Flowering Plants.</title>
        <authorList>
            <person name="Shi T."/>
            <person name="Rahmani R.S."/>
            <person name="Gugger P.F."/>
            <person name="Wang M."/>
            <person name="Li H."/>
            <person name="Zhang Y."/>
            <person name="Li Z."/>
            <person name="Wang Q."/>
            <person name="Van de Peer Y."/>
            <person name="Marchal K."/>
            <person name="Chen J."/>
        </authorList>
    </citation>
    <scope>NUCLEOTIDE SEQUENCE [LARGE SCALE GENOMIC DNA]</scope>
    <source>
        <tissue evidence="10">Leaf</tissue>
    </source>
</reference>
<dbReference type="EMBL" id="DUZY01000007">
    <property type="protein sequence ID" value="DAD45835.1"/>
    <property type="molecule type" value="Genomic_DNA"/>
</dbReference>
<protein>
    <recommendedName>
        <fullName evidence="9">Leucine-rich repeat-containing N-terminal plant-type domain-containing protein</fullName>
    </recommendedName>
</protein>
<accession>A0A822ZQY4</accession>
<keyword evidence="6" id="KW-0472">Membrane</keyword>
<comment type="similarity">
    <text evidence="7">Belongs to the polygalacturonase-inhibiting protein family.</text>
</comment>
<dbReference type="Pfam" id="PF08263">
    <property type="entry name" value="LRRNT_2"/>
    <property type="match status" value="1"/>
</dbReference>
<evidence type="ECO:0000256" key="8">
    <source>
        <dbReference type="SAM" id="SignalP"/>
    </source>
</evidence>
<sequence>MKFLCSNTCSILSLFHLYLFLVLASLPFLTLSSSVHCNPHDKKVLLRIKKSINNPSALVSWDPEIDCCDWDYVVCNPQTYRVTQLAFFQAYIPGQIPFAIGDLPYLETLSFDEVTQFNGSIPYSITKLRNLKLFHLNRIPFSSPIPEFLGQLKNLEYLDLGYNHFSGPILASLGDLPKLENLYLNRNNLTGKIPDYVESAAFGFWRGRREGEMWITAAAVHVSEVGEHEQCFAEE</sequence>
<dbReference type="InterPro" id="IPR051848">
    <property type="entry name" value="PGIP"/>
</dbReference>
<proteinExistence type="inferred from homology"/>
<dbReference type="PANTHER" id="PTHR48059:SF4">
    <property type="entry name" value="POLYGALACTURONASE INHIBITOR 1-RELATED"/>
    <property type="match status" value="1"/>
</dbReference>
<dbReference type="Gene3D" id="3.80.10.10">
    <property type="entry name" value="Ribonuclease Inhibitor"/>
    <property type="match status" value="1"/>
</dbReference>
<dbReference type="GO" id="GO:0016020">
    <property type="term" value="C:membrane"/>
    <property type="evidence" value="ECO:0007669"/>
    <property type="project" value="UniProtKB-SubCell"/>
</dbReference>
<evidence type="ECO:0000256" key="5">
    <source>
        <dbReference type="ARBA" id="ARBA00022737"/>
    </source>
</evidence>
<evidence type="ECO:0000313" key="10">
    <source>
        <dbReference type="EMBL" id="DAD45835.1"/>
    </source>
</evidence>
<feature type="domain" description="Leucine-rich repeat-containing N-terminal plant-type" evidence="9">
    <location>
        <begin position="39"/>
        <end position="76"/>
    </location>
</feature>
<evidence type="ECO:0000256" key="1">
    <source>
        <dbReference type="ARBA" id="ARBA00004196"/>
    </source>
</evidence>
<evidence type="ECO:0000256" key="3">
    <source>
        <dbReference type="ARBA" id="ARBA00022614"/>
    </source>
</evidence>
<feature type="signal peptide" evidence="8">
    <location>
        <begin position="1"/>
        <end position="32"/>
    </location>
</feature>
<dbReference type="PANTHER" id="PTHR48059">
    <property type="entry name" value="POLYGALACTURONASE INHIBITOR 1"/>
    <property type="match status" value="1"/>
</dbReference>
<comment type="caution">
    <text evidence="10">The sequence shown here is derived from an EMBL/GenBank/DDBJ whole genome shotgun (WGS) entry which is preliminary data.</text>
</comment>
<evidence type="ECO:0000256" key="4">
    <source>
        <dbReference type="ARBA" id="ARBA00022729"/>
    </source>
</evidence>
<keyword evidence="11" id="KW-1185">Reference proteome</keyword>
<organism evidence="10 11">
    <name type="scientific">Nelumbo nucifera</name>
    <name type="common">Sacred lotus</name>
    <dbReference type="NCBI Taxonomy" id="4432"/>
    <lineage>
        <taxon>Eukaryota</taxon>
        <taxon>Viridiplantae</taxon>
        <taxon>Streptophyta</taxon>
        <taxon>Embryophyta</taxon>
        <taxon>Tracheophyta</taxon>
        <taxon>Spermatophyta</taxon>
        <taxon>Magnoliopsida</taxon>
        <taxon>Proteales</taxon>
        <taxon>Nelumbonaceae</taxon>
        <taxon>Nelumbo</taxon>
    </lineage>
</organism>
<keyword evidence="5" id="KW-0677">Repeat</keyword>
<gene>
    <name evidence="10" type="ORF">HUJ06_004065</name>
</gene>
<feature type="chain" id="PRO_5032609374" description="Leucine-rich repeat-containing N-terminal plant-type domain-containing protein" evidence="8">
    <location>
        <begin position="33"/>
        <end position="235"/>
    </location>
</feature>
<dbReference type="AlphaFoldDB" id="A0A822ZQY4"/>
<dbReference type="Proteomes" id="UP000607653">
    <property type="component" value="Unassembled WGS sequence"/>
</dbReference>
<evidence type="ECO:0000256" key="2">
    <source>
        <dbReference type="ARBA" id="ARBA00004370"/>
    </source>
</evidence>
<dbReference type="Pfam" id="PF00560">
    <property type="entry name" value="LRR_1"/>
    <property type="match status" value="2"/>
</dbReference>
<dbReference type="FunFam" id="3.80.10.10:FF:000400">
    <property type="entry name" value="Nuclear pore complex protein NUP107"/>
    <property type="match status" value="1"/>
</dbReference>
<keyword evidence="3" id="KW-0433">Leucine-rich repeat</keyword>
<evidence type="ECO:0000256" key="6">
    <source>
        <dbReference type="ARBA" id="ARBA00023136"/>
    </source>
</evidence>
<keyword evidence="4 8" id="KW-0732">Signal</keyword>
<evidence type="ECO:0000256" key="7">
    <source>
        <dbReference type="ARBA" id="ARBA00038043"/>
    </source>
</evidence>
<dbReference type="InterPro" id="IPR032675">
    <property type="entry name" value="LRR_dom_sf"/>
</dbReference>
<dbReference type="InterPro" id="IPR001611">
    <property type="entry name" value="Leu-rich_rpt"/>
</dbReference>